<dbReference type="Gene3D" id="1.20.120.1240">
    <property type="entry name" value="Dynamin, middle domain"/>
    <property type="match status" value="1"/>
</dbReference>
<dbReference type="InterPro" id="IPR027417">
    <property type="entry name" value="P-loop_NTPase"/>
</dbReference>
<dbReference type="PRINTS" id="PR00195">
    <property type="entry name" value="DYNAMIN"/>
</dbReference>
<dbReference type="GO" id="GO:0016559">
    <property type="term" value="P:peroxisome fission"/>
    <property type="evidence" value="ECO:0007669"/>
    <property type="project" value="TreeGrafter"/>
</dbReference>
<dbReference type="InterPro" id="IPR003130">
    <property type="entry name" value="GED"/>
</dbReference>
<dbReference type="PANTHER" id="PTHR11566">
    <property type="entry name" value="DYNAMIN"/>
    <property type="match status" value="1"/>
</dbReference>
<feature type="domain" description="GED" evidence="3">
    <location>
        <begin position="644"/>
        <end position="735"/>
    </location>
</feature>
<protein>
    <submittedName>
        <fullName evidence="5">P-loop containing nucleoside triphosphate hydrolase protein</fullName>
    </submittedName>
</protein>
<dbReference type="Pfam" id="PF00350">
    <property type="entry name" value="Dynamin_N"/>
    <property type="match status" value="1"/>
</dbReference>
<dbReference type="InterPro" id="IPR022812">
    <property type="entry name" value="Dynamin"/>
</dbReference>
<dbReference type="GeneID" id="70180149"/>
<feature type="domain" description="Dynamin-type G" evidence="4">
    <location>
        <begin position="34"/>
        <end position="314"/>
    </location>
</feature>
<dbReference type="PROSITE" id="PS51718">
    <property type="entry name" value="G_DYNAMIN_2"/>
    <property type="match status" value="1"/>
</dbReference>
<dbReference type="RefSeq" id="XP_046008137.1">
    <property type="nucleotide sequence ID" value="XM_046150603.1"/>
</dbReference>
<dbReference type="PROSITE" id="PS51388">
    <property type="entry name" value="GED"/>
    <property type="match status" value="1"/>
</dbReference>
<dbReference type="Pfam" id="PF02212">
    <property type="entry name" value="GED"/>
    <property type="match status" value="1"/>
</dbReference>
<organism evidence="5 6">
    <name type="scientific">Microdochium trichocladiopsis</name>
    <dbReference type="NCBI Taxonomy" id="1682393"/>
    <lineage>
        <taxon>Eukaryota</taxon>
        <taxon>Fungi</taxon>
        <taxon>Dikarya</taxon>
        <taxon>Ascomycota</taxon>
        <taxon>Pezizomycotina</taxon>
        <taxon>Sordariomycetes</taxon>
        <taxon>Xylariomycetidae</taxon>
        <taxon>Xylariales</taxon>
        <taxon>Microdochiaceae</taxon>
        <taxon>Microdochium</taxon>
    </lineage>
</organism>
<dbReference type="PANTHER" id="PTHR11566:SF21">
    <property type="entry name" value="DYNAMIN RELATED PROTEIN 1, ISOFORM A"/>
    <property type="match status" value="1"/>
</dbReference>
<sequence>MSGTIPITLRQLAGESNRLIDTINELCRHGLDCHVDPPQIVVVGDQYSGKSSVLSAISGIPFPVRGTTGQRFTVETAFTTSNISAIRAHVHRVDGKTVMICRDDANADFENGLLTRIIDEAGLKMRDVDGFSEDILKIEISRPDVPSLTLVELPGLSQSDHTKSPIEKQVRMHRLIEKYMGRASSIVLAVVAANSNITNLSVLHRQVFQYVKGGCRALGVITKPDLLTRGNPGEAMVQLAHNETPFYKLELGWHVLRMRTQVEKDDTDVGKDCIERHLSLQAPWSTFRHADRGAEQLRVKLSDIFQRHLQKSLPGIADAVQIKLSQLQQSLRCLGQPRTGLPEMRTFLTKIASQYQLICSQALDARYDDPFFGNLYPPYSEEERVRKFGSLVLDLNRTFTYVMRTKGSRRRILHTSSGGPDPVPRLDAKNAKQGVGFEESLESDNEEIGCDMPFSFYVSKEIRRLARAYKFKVPEDICAKDLVKELDHIESQIRSHDLPSNTNEKSSLILFRDQISPWKHIAHFHVKHVMDFAKSFVEQLMSHLFASNDNAAYYALVQNIVEPFFEARTAILGAKVDELLSHYQHGRPQPFAEEFFACFKAMRPFSKYCYVSSELFNLRFNPELLSAKGKAELLQYTRDDASLPSTTITDYEAYYQMCNRTFVDNVIILAVENCLIRQLPFLMTAEMVSTMNDDELRLLASEAPGVRLEREETRAQLQALEQAAKVLRPFRPRKQRSMYLFLFPVSLSDQQPLALQPNIILITL</sequence>
<dbReference type="EMBL" id="JAGTJQ010000009">
    <property type="protein sequence ID" value="KAH7024589.1"/>
    <property type="molecule type" value="Genomic_DNA"/>
</dbReference>
<dbReference type="GO" id="GO:0006897">
    <property type="term" value="P:endocytosis"/>
    <property type="evidence" value="ECO:0007669"/>
    <property type="project" value="TreeGrafter"/>
</dbReference>
<reference evidence="5" key="1">
    <citation type="journal article" date="2021" name="Nat. Commun.">
        <title>Genetic determinants of endophytism in the Arabidopsis root mycobiome.</title>
        <authorList>
            <person name="Mesny F."/>
            <person name="Miyauchi S."/>
            <person name="Thiergart T."/>
            <person name="Pickel B."/>
            <person name="Atanasova L."/>
            <person name="Karlsson M."/>
            <person name="Huettel B."/>
            <person name="Barry K.W."/>
            <person name="Haridas S."/>
            <person name="Chen C."/>
            <person name="Bauer D."/>
            <person name="Andreopoulos W."/>
            <person name="Pangilinan J."/>
            <person name="LaButti K."/>
            <person name="Riley R."/>
            <person name="Lipzen A."/>
            <person name="Clum A."/>
            <person name="Drula E."/>
            <person name="Henrissat B."/>
            <person name="Kohler A."/>
            <person name="Grigoriev I.V."/>
            <person name="Martin F.M."/>
            <person name="Hacquard S."/>
        </authorList>
    </citation>
    <scope>NUCLEOTIDE SEQUENCE</scope>
    <source>
        <strain evidence="5">MPI-CAGE-CH-0230</strain>
    </source>
</reference>
<keyword evidence="1" id="KW-0547">Nucleotide-binding</keyword>
<dbReference type="GO" id="GO:0016020">
    <property type="term" value="C:membrane"/>
    <property type="evidence" value="ECO:0007669"/>
    <property type="project" value="TreeGrafter"/>
</dbReference>
<name>A0A9P8XXW6_9PEZI</name>
<evidence type="ECO:0000256" key="1">
    <source>
        <dbReference type="ARBA" id="ARBA00022741"/>
    </source>
</evidence>
<proteinExistence type="predicted"/>
<keyword evidence="2" id="KW-0342">GTP-binding</keyword>
<dbReference type="GO" id="GO:0008017">
    <property type="term" value="F:microtubule binding"/>
    <property type="evidence" value="ECO:0007669"/>
    <property type="project" value="TreeGrafter"/>
</dbReference>
<evidence type="ECO:0000259" key="3">
    <source>
        <dbReference type="PROSITE" id="PS51388"/>
    </source>
</evidence>
<evidence type="ECO:0000313" key="5">
    <source>
        <dbReference type="EMBL" id="KAH7024589.1"/>
    </source>
</evidence>
<dbReference type="Pfam" id="PF01031">
    <property type="entry name" value="Dynamin_M"/>
    <property type="match status" value="1"/>
</dbReference>
<evidence type="ECO:0000259" key="4">
    <source>
        <dbReference type="PROSITE" id="PS51718"/>
    </source>
</evidence>
<evidence type="ECO:0000256" key="2">
    <source>
        <dbReference type="ARBA" id="ARBA00023134"/>
    </source>
</evidence>
<keyword evidence="6" id="KW-1185">Reference proteome</keyword>
<dbReference type="SMART" id="SM00053">
    <property type="entry name" value="DYNc"/>
    <property type="match status" value="1"/>
</dbReference>
<dbReference type="OrthoDB" id="415706at2759"/>
<dbReference type="Gene3D" id="3.40.50.300">
    <property type="entry name" value="P-loop containing nucleotide triphosphate hydrolases"/>
    <property type="match status" value="1"/>
</dbReference>
<evidence type="ECO:0000313" key="6">
    <source>
        <dbReference type="Proteomes" id="UP000756346"/>
    </source>
</evidence>
<keyword evidence="5" id="KW-0378">Hydrolase</keyword>
<dbReference type="GO" id="GO:0005525">
    <property type="term" value="F:GTP binding"/>
    <property type="evidence" value="ECO:0007669"/>
    <property type="project" value="InterPro"/>
</dbReference>
<dbReference type="InterPro" id="IPR030381">
    <property type="entry name" value="G_DYNAMIN_dom"/>
</dbReference>
<dbReference type="InterPro" id="IPR001401">
    <property type="entry name" value="Dynamin_GTPase"/>
</dbReference>
<comment type="caution">
    <text evidence="5">The sequence shown here is derived from an EMBL/GenBank/DDBJ whole genome shotgun (WGS) entry which is preliminary data.</text>
</comment>
<dbReference type="GO" id="GO:0003924">
    <property type="term" value="F:GTPase activity"/>
    <property type="evidence" value="ECO:0007669"/>
    <property type="project" value="InterPro"/>
</dbReference>
<dbReference type="CDD" id="cd08771">
    <property type="entry name" value="DLP_1"/>
    <property type="match status" value="1"/>
</dbReference>
<dbReference type="SUPFAM" id="SSF52540">
    <property type="entry name" value="P-loop containing nucleoside triphosphate hydrolases"/>
    <property type="match status" value="1"/>
</dbReference>
<dbReference type="InterPro" id="IPR020850">
    <property type="entry name" value="GED_dom"/>
</dbReference>
<dbReference type="GO" id="GO:0048312">
    <property type="term" value="P:intracellular distribution of mitochondria"/>
    <property type="evidence" value="ECO:0007669"/>
    <property type="project" value="TreeGrafter"/>
</dbReference>
<dbReference type="GO" id="GO:0005739">
    <property type="term" value="C:mitochondrion"/>
    <property type="evidence" value="ECO:0007669"/>
    <property type="project" value="TreeGrafter"/>
</dbReference>
<dbReference type="InterPro" id="IPR045063">
    <property type="entry name" value="Dynamin_N"/>
</dbReference>
<accession>A0A9P8XXW6</accession>
<dbReference type="GO" id="GO:0005874">
    <property type="term" value="C:microtubule"/>
    <property type="evidence" value="ECO:0007669"/>
    <property type="project" value="TreeGrafter"/>
</dbReference>
<dbReference type="Proteomes" id="UP000756346">
    <property type="component" value="Unassembled WGS sequence"/>
</dbReference>
<dbReference type="AlphaFoldDB" id="A0A9P8XXW6"/>
<dbReference type="GO" id="GO:0000266">
    <property type="term" value="P:mitochondrial fission"/>
    <property type="evidence" value="ECO:0007669"/>
    <property type="project" value="TreeGrafter"/>
</dbReference>
<gene>
    <name evidence="5" type="ORF">B0I36DRAFT_251317</name>
</gene>
<dbReference type="InterPro" id="IPR000375">
    <property type="entry name" value="Dynamin_stalk"/>
</dbReference>